<dbReference type="SUPFAM" id="SSF52540">
    <property type="entry name" value="P-loop containing nucleoside triphosphate hydrolases"/>
    <property type="match status" value="1"/>
</dbReference>
<dbReference type="OMA" id="CTIMREW"/>
<protein>
    <recommendedName>
        <fullName evidence="2">DNA2/NAM7 helicase helicase domain-containing protein</fullName>
    </recommendedName>
</protein>
<evidence type="ECO:0000313" key="5">
    <source>
        <dbReference type="Proteomes" id="UP000011087"/>
    </source>
</evidence>
<dbReference type="InterPro" id="IPR050534">
    <property type="entry name" value="Coronavir_polyprotein_1ab"/>
</dbReference>
<dbReference type="KEGG" id="gtt:GUITHDRAFT_74581"/>
<dbReference type="EMBL" id="JH993022">
    <property type="protein sequence ID" value="EKX41602.1"/>
    <property type="molecule type" value="Genomic_DNA"/>
</dbReference>
<dbReference type="HOGENOM" id="CLU_199449_0_0_1"/>
<dbReference type="Proteomes" id="UP000011087">
    <property type="component" value="Unassembled WGS sequence"/>
</dbReference>
<name>L1IZS9_GUITC</name>
<dbReference type="RefSeq" id="XP_005828582.1">
    <property type="nucleotide sequence ID" value="XM_005828525.1"/>
</dbReference>
<dbReference type="eggNOG" id="KOG1802">
    <property type="taxonomic scope" value="Eukaryota"/>
</dbReference>
<dbReference type="Pfam" id="PF13086">
    <property type="entry name" value="AAA_11"/>
    <property type="match status" value="1"/>
</dbReference>
<reference evidence="5" key="2">
    <citation type="submission" date="2012-11" db="EMBL/GenBank/DDBJ databases">
        <authorList>
            <person name="Kuo A."/>
            <person name="Curtis B.A."/>
            <person name="Tanifuji G."/>
            <person name="Burki F."/>
            <person name="Gruber A."/>
            <person name="Irimia M."/>
            <person name="Maruyama S."/>
            <person name="Arias M.C."/>
            <person name="Ball S.G."/>
            <person name="Gile G.H."/>
            <person name="Hirakawa Y."/>
            <person name="Hopkins J.F."/>
            <person name="Rensing S.A."/>
            <person name="Schmutz J."/>
            <person name="Symeonidi A."/>
            <person name="Elias M."/>
            <person name="Eveleigh R.J."/>
            <person name="Herman E.K."/>
            <person name="Klute M.J."/>
            <person name="Nakayama T."/>
            <person name="Obornik M."/>
            <person name="Reyes-Prieto A."/>
            <person name="Armbrust E.V."/>
            <person name="Aves S.J."/>
            <person name="Beiko R.G."/>
            <person name="Coutinho P."/>
            <person name="Dacks J.B."/>
            <person name="Durnford D.G."/>
            <person name="Fast N.M."/>
            <person name="Green B.R."/>
            <person name="Grisdale C."/>
            <person name="Hempe F."/>
            <person name="Henrissat B."/>
            <person name="Hoppner M.P."/>
            <person name="Ishida K.-I."/>
            <person name="Kim E."/>
            <person name="Koreny L."/>
            <person name="Kroth P.G."/>
            <person name="Liu Y."/>
            <person name="Malik S.-B."/>
            <person name="Maier U.G."/>
            <person name="McRose D."/>
            <person name="Mock T."/>
            <person name="Neilson J.A."/>
            <person name="Onodera N.T."/>
            <person name="Poole A.M."/>
            <person name="Pritham E.J."/>
            <person name="Richards T.A."/>
            <person name="Rocap G."/>
            <person name="Roy S.W."/>
            <person name="Sarai C."/>
            <person name="Schaack S."/>
            <person name="Shirato S."/>
            <person name="Slamovits C.H."/>
            <person name="Spencer D.F."/>
            <person name="Suzuki S."/>
            <person name="Worden A.Z."/>
            <person name="Zauner S."/>
            <person name="Barry K."/>
            <person name="Bell C."/>
            <person name="Bharti A.K."/>
            <person name="Crow J.A."/>
            <person name="Grimwood J."/>
            <person name="Kramer R."/>
            <person name="Lindquist E."/>
            <person name="Lucas S."/>
            <person name="Salamov A."/>
            <person name="McFadden G.I."/>
            <person name="Lane C.E."/>
            <person name="Keeling P.J."/>
            <person name="Gray M.W."/>
            <person name="Grigoriev I.V."/>
            <person name="Archibald J.M."/>
        </authorList>
    </citation>
    <scope>NUCLEOTIDE SEQUENCE</scope>
    <source>
        <strain evidence="5">CCMP2712</strain>
    </source>
</reference>
<dbReference type="GO" id="GO:0009507">
    <property type="term" value="C:chloroplast"/>
    <property type="evidence" value="ECO:0007669"/>
    <property type="project" value="UniProtKB-SubCell"/>
</dbReference>
<dbReference type="PANTHER" id="PTHR43788">
    <property type="entry name" value="DNA2/NAM7 HELICASE FAMILY MEMBER"/>
    <property type="match status" value="1"/>
</dbReference>
<reference evidence="4" key="3">
    <citation type="submission" date="2015-06" db="UniProtKB">
        <authorList>
            <consortium name="EnsemblProtists"/>
        </authorList>
    </citation>
    <scope>IDENTIFICATION</scope>
</reference>
<feature type="domain" description="DNA2/NAM7 helicase helicase" evidence="2">
    <location>
        <begin position="19"/>
        <end position="93"/>
    </location>
</feature>
<dbReference type="GeneID" id="17298202"/>
<dbReference type="STRING" id="905079.L1IZS9"/>
<evidence type="ECO:0000313" key="3">
    <source>
        <dbReference type="EMBL" id="EKX41602.1"/>
    </source>
</evidence>
<dbReference type="InterPro" id="IPR027417">
    <property type="entry name" value="P-loop_NTPase"/>
</dbReference>
<gene>
    <name evidence="3" type="ORF">GUITHDRAFT_74581</name>
</gene>
<accession>L1IZS9</accession>
<organism evidence="3">
    <name type="scientific">Guillardia theta (strain CCMP2712)</name>
    <name type="common">Cryptophyte</name>
    <dbReference type="NCBI Taxonomy" id="905079"/>
    <lineage>
        <taxon>Eukaryota</taxon>
        <taxon>Cryptophyceae</taxon>
        <taxon>Pyrenomonadales</taxon>
        <taxon>Geminigeraceae</taxon>
        <taxon>Guillardia</taxon>
    </lineage>
</organism>
<comment type="subcellular location">
    <subcellularLocation>
        <location evidence="1">Plastid</location>
        <location evidence="1">Chloroplast</location>
    </subcellularLocation>
</comment>
<keyword evidence="5" id="KW-1185">Reference proteome</keyword>
<dbReference type="AlphaFoldDB" id="L1IZS9"/>
<dbReference type="OrthoDB" id="6513042at2759"/>
<feature type="non-terminal residue" evidence="3">
    <location>
        <position position="93"/>
    </location>
</feature>
<evidence type="ECO:0000259" key="2">
    <source>
        <dbReference type="Pfam" id="PF13086"/>
    </source>
</evidence>
<dbReference type="Gene3D" id="3.40.50.300">
    <property type="entry name" value="P-loop containing nucleotide triphosphate hydrolases"/>
    <property type="match status" value="1"/>
</dbReference>
<dbReference type="GO" id="GO:0043139">
    <property type="term" value="F:5'-3' DNA helicase activity"/>
    <property type="evidence" value="ECO:0007669"/>
    <property type="project" value="TreeGrafter"/>
</dbReference>
<reference evidence="3 5" key="1">
    <citation type="journal article" date="2012" name="Nature">
        <title>Algal genomes reveal evolutionary mosaicism and the fate of nucleomorphs.</title>
        <authorList>
            <consortium name="DOE Joint Genome Institute"/>
            <person name="Curtis B.A."/>
            <person name="Tanifuji G."/>
            <person name="Burki F."/>
            <person name="Gruber A."/>
            <person name="Irimia M."/>
            <person name="Maruyama S."/>
            <person name="Arias M.C."/>
            <person name="Ball S.G."/>
            <person name="Gile G.H."/>
            <person name="Hirakawa Y."/>
            <person name="Hopkins J.F."/>
            <person name="Kuo A."/>
            <person name="Rensing S.A."/>
            <person name="Schmutz J."/>
            <person name="Symeonidi A."/>
            <person name="Elias M."/>
            <person name="Eveleigh R.J."/>
            <person name="Herman E.K."/>
            <person name="Klute M.J."/>
            <person name="Nakayama T."/>
            <person name="Obornik M."/>
            <person name="Reyes-Prieto A."/>
            <person name="Armbrust E.V."/>
            <person name="Aves S.J."/>
            <person name="Beiko R.G."/>
            <person name="Coutinho P."/>
            <person name="Dacks J.B."/>
            <person name="Durnford D.G."/>
            <person name="Fast N.M."/>
            <person name="Green B.R."/>
            <person name="Grisdale C.J."/>
            <person name="Hempel F."/>
            <person name="Henrissat B."/>
            <person name="Hoppner M.P."/>
            <person name="Ishida K."/>
            <person name="Kim E."/>
            <person name="Koreny L."/>
            <person name="Kroth P.G."/>
            <person name="Liu Y."/>
            <person name="Malik S.B."/>
            <person name="Maier U.G."/>
            <person name="McRose D."/>
            <person name="Mock T."/>
            <person name="Neilson J.A."/>
            <person name="Onodera N.T."/>
            <person name="Poole A.M."/>
            <person name="Pritham E.J."/>
            <person name="Richards T.A."/>
            <person name="Rocap G."/>
            <person name="Roy S.W."/>
            <person name="Sarai C."/>
            <person name="Schaack S."/>
            <person name="Shirato S."/>
            <person name="Slamovits C.H."/>
            <person name="Spencer D.F."/>
            <person name="Suzuki S."/>
            <person name="Worden A.Z."/>
            <person name="Zauner S."/>
            <person name="Barry K."/>
            <person name="Bell C."/>
            <person name="Bharti A.K."/>
            <person name="Crow J.A."/>
            <person name="Grimwood J."/>
            <person name="Kramer R."/>
            <person name="Lindquist E."/>
            <person name="Lucas S."/>
            <person name="Salamov A."/>
            <person name="McFadden G.I."/>
            <person name="Lane C.E."/>
            <person name="Keeling P.J."/>
            <person name="Gray M.W."/>
            <person name="Grigoriev I.V."/>
            <person name="Archibald J.M."/>
        </authorList>
    </citation>
    <scope>NUCLEOTIDE SEQUENCE</scope>
    <source>
        <strain evidence="3 5">CCMP2712</strain>
    </source>
</reference>
<dbReference type="InterPro" id="IPR041677">
    <property type="entry name" value="DNA2/NAM7_AAA_11"/>
</dbReference>
<evidence type="ECO:0000256" key="1">
    <source>
        <dbReference type="ARBA" id="ARBA00004229"/>
    </source>
</evidence>
<sequence>MIWENLCKASNELEHNERLTPSQREAVRAALWQRCTIIQGPPGTGKTSTSVEILKLWAQVGVGKILATADGNVAVDNIAQGLARAGVKVVRIG</sequence>
<dbReference type="EnsemblProtists" id="EKX41602">
    <property type="protein sequence ID" value="EKX41602"/>
    <property type="gene ID" value="GUITHDRAFT_74581"/>
</dbReference>
<dbReference type="PaxDb" id="55529-EKX41602"/>
<dbReference type="PANTHER" id="PTHR43788:SF8">
    <property type="entry name" value="DNA-BINDING PROTEIN SMUBP-2"/>
    <property type="match status" value="1"/>
</dbReference>
<proteinExistence type="predicted"/>
<evidence type="ECO:0000313" key="4">
    <source>
        <dbReference type="EnsemblProtists" id="EKX41602"/>
    </source>
</evidence>